<feature type="region of interest" description="Disordered" evidence="2">
    <location>
        <begin position="742"/>
        <end position="763"/>
    </location>
</feature>
<keyword evidence="3" id="KW-0542">Nucleomorph</keyword>
<keyword evidence="1" id="KW-0175">Coiled coil</keyword>
<protein>
    <submittedName>
        <fullName evidence="3">Plastid import machinery, IAP100 protein</fullName>
    </submittedName>
</protein>
<name>J7G398_9CRYP</name>
<dbReference type="PANTHER" id="PTHR34935">
    <property type="entry name" value="PROTEIN TIC110, CHLOROPLASTIC"/>
    <property type="match status" value="1"/>
</dbReference>
<evidence type="ECO:0000313" key="4">
    <source>
        <dbReference type="Proteomes" id="UP000243348"/>
    </source>
</evidence>
<evidence type="ECO:0000256" key="2">
    <source>
        <dbReference type="SAM" id="MobiDB-lite"/>
    </source>
</evidence>
<dbReference type="GO" id="GO:0061927">
    <property type="term" value="C:TOC-TIC supercomplex I"/>
    <property type="evidence" value="ECO:0007669"/>
    <property type="project" value="TreeGrafter"/>
</dbReference>
<evidence type="ECO:0000256" key="1">
    <source>
        <dbReference type="SAM" id="Coils"/>
    </source>
</evidence>
<dbReference type="GO" id="GO:0045037">
    <property type="term" value="P:protein import into chloroplast stroma"/>
    <property type="evidence" value="ECO:0007669"/>
    <property type="project" value="TreeGrafter"/>
</dbReference>
<proteinExistence type="predicted"/>
<accession>J7G398</accession>
<sequence>MNVPFFLLYYIIKKNLYIMEMNYYGAFIPSIAVGKSFSCTFKKNFSTIHNYSTFKKKNFKKNFLFRTKNTISMKNDSEYNTESVYFTILNKEFKHEENTWEKKIKSLSPTYRKLISILVFSSSVLSGWFLAPSKNKLVALGVSTFAGTASFLVIKKFNFKSNSDIKEKIIKSLENKLGQPLNFSLEPKDFISEFSSIIKEYNLEKDELKSELYQIYKKFLEVLLRNPYTDFQQIKELINIKNLLGFSSEDVGNCHYEFAQNLYNNYIIMLEREDSKEFEYTVDKFFFLSDRIFDLDLPKGYQYESARLQTIFPYSNKDRKKECERRSIELYEESVEQLFHDEIGHHGEINIIQKILGINEEERNKIHNEFFEKKIGQILSEEKKITKNGKEIMEKIKGLLDISEETSKKYLIEKTGPFFASEVLSSLNKIKTESNDQVISGLAQELKIVLENFCLSEEIANEYFLSAAQKVIYSIIENILKLIKNKKTAESIDEIKKILILKKNINSISKTLFNDSPVASTPNDFDISLNVRFYFKIDDLKKIYTIYLNENLADLNILSENQTNLLFLENILELSSQETKDLYYASISPILYQKIKNIFQKKNFDDEDKKEIQQLESSLKIEKNIALEIKSNLYKEILKTTLLKDTFPTQEEKEKLENFRKVISLNWSNVQEFHDLFSEKKYQKSVLEAMGATGIIPKNYWQGLEKLRERLQMSETKAKEVFYKSIQDKLRIGFEKAIAENKAKKQNKNSDSTDSGEDPTITKGAGTALGIEAGNPAGNQFLNLIDLYSRNKIFIENEKTANEIAQMLLKGQNGRAEKKNWTRSKIEYSYPVSLEGIFPKKLISEMYRDYLAECFSVKSQSEKRKLFNNLNQLGPILGLNTGEIEEIHSSVGSLVYKQFLSQALKKGFLDKSDMAFLSNIQITLSMNSKKCSDFIREAKKNKIALLAENIFVTPKINPLRITEMRKMAKQLGVDLVKDIDVSVEQKSKMFKIEIDHEIEKGTISTQNQELVKEIQESFGVEDDVARKILSNCISSRCENYLLNAVGSLRKGSTSEAVKEMEKMLNYGNLLPNYVRNPIASNKERRDLFSLYQSDSDEGIDQEKFNNNLKLLKIMLGIEKNQI</sequence>
<geneLocation type="nucleomorph" evidence="3"/>
<organism evidence="3 4">
    <name type="scientific">Chroomonas mesostigmatica CCMP1168</name>
    <dbReference type="NCBI Taxonomy" id="1195612"/>
    <lineage>
        <taxon>Eukaryota</taxon>
        <taxon>Cryptophyceae</taxon>
        <taxon>Pyrenomonadales</taxon>
        <taxon>Chroomonadaceae</taxon>
        <taxon>Chroomonas</taxon>
    </lineage>
</organism>
<evidence type="ECO:0000313" key="3">
    <source>
        <dbReference type="EMBL" id="AFP65519.1"/>
    </source>
</evidence>
<dbReference type="EMBL" id="CP003681">
    <property type="protein sequence ID" value="AFP65519.1"/>
    <property type="molecule type" value="Genomic_DNA"/>
</dbReference>
<dbReference type="AlphaFoldDB" id="J7G398"/>
<gene>
    <name evidence="3" type="primary">iap100</name>
    <name evidence="3" type="ORF">CMESO_352</name>
</gene>
<dbReference type="Proteomes" id="UP000243348">
    <property type="component" value="Nucleomorph 2"/>
</dbReference>
<dbReference type="Pfam" id="PF16940">
    <property type="entry name" value="Tic110"/>
    <property type="match status" value="3"/>
</dbReference>
<dbReference type="InterPro" id="IPR031610">
    <property type="entry name" value="TIC110"/>
</dbReference>
<reference evidence="3 4" key="1">
    <citation type="journal article" date="2012" name="Genome Biol. Evol.">
        <title>Nucleomorph genome sequence of the cryptophyte alga Chroomonas mesostigmatica CCMP1168 reveals lineage-specific gene loss and genome complexity.</title>
        <authorList>
            <person name="Moore C.E."/>
            <person name="Curtis B."/>
            <person name="Mills T."/>
            <person name="Tanifuji G."/>
            <person name="Archibald J.M."/>
        </authorList>
    </citation>
    <scope>NUCLEOTIDE SEQUENCE [LARGE SCALE GENOMIC DNA]</scope>
    <source>
        <strain evidence="3 4">CCMP1168</strain>
    </source>
</reference>
<feature type="coiled-coil region" evidence="1">
    <location>
        <begin position="191"/>
        <end position="218"/>
    </location>
</feature>
<dbReference type="PANTHER" id="PTHR34935:SF3">
    <property type="entry name" value="PROTEIN TIC110, CHLOROPLASTIC"/>
    <property type="match status" value="1"/>
</dbReference>